<evidence type="ECO:0000313" key="1">
    <source>
        <dbReference type="EMBL" id="CAE6437874.1"/>
    </source>
</evidence>
<name>A0A8H2Y2G0_9AGAM</name>
<gene>
    <name evidence="1" type="ORF">RDB_LOCUS74434</name>
</gene>
<dbReference type="Proteomes" id="UP000663840">
    <property type="component" value="Unassembled WGS sequence"/>
</dbReference>
<reference evidence="1" key="1">
    <citation type="submission" date="2021-01" db="EMBL/GenBank/DDBJ databases">
        <authorList>
            <person name="Kaushik A."/>
        </authorList>
    </citation>
    <scope>NUCLEOTIDE SEQUENCE</scope>
    <source>
        <strain evidence="1">AG1-1A</strain>
    </source>
</reference>
<accession>A0A8H2Y2G0</accession>
<organism evidence="1 2">
    <name type="scientific">Rhizoctonia solani</name>
    <dbReference type="NCBI Taxonomy" id="456999"/>
    <lineage>
        <taxon>Eukaryota</taxon>
        <taxon>Fungi</taxon>
        <taxon>Dikarya</taxon>
        <taxon>Basidiomycota</taxon>
        <taxon>Agaricomycotina</taxon>
        <taxon>Agaricomycetes</taxon>
        <taxon>Cantharellales</taxon>
        <taxon>Ceratobasidiaceae</taxon>
        <taxon>Rhizoctonia</taxon>
    </lineage>
</organism>
<evidence type="ECO:0000313" key="2">
    <source>
        <dbReference type="Proteomes" id="UP000663840"/>
    </source>
</evidence>
<protein>
    <submittedName>
        <fullName evidence="1">Uncharacterized protein</fullName>
    </submittedName>
</protein>
<sequence>MHTSDMRERRLPRFLARSEGKRMQSWQVPIHSPELRYHDLV</sequence>
<comment type="caution">
    <text evidence="1">The sequence shown here is derived from an EMBL/GenBank/DDBJ whole genome shotgun (WGS) entry which is preliminary data.</text>
</comment>
<proteinExistence type="predicted"/>
<dbReference type="AlphaFoldDB" id="A0A8H2Y2G0"/>
<dbReference type="EMBL" id="CAJMWR010001992">
    <property type="protein sequence ID" value="CAE6437874.1"/>
    <property type="molecule type" value="Genomic_DNA"/>
</dbReference>